<dbReference type="InterPro" id="IPR003615">
    <property type="entry name" value="HNH_nuc"/>
</dbReference>
<dbReference type="AlphaFoldDB" id="A0A7R7FS20"/>
<name>A0A7R7FS20_9BACT</name>
<dbReference type="EMBL" id="AP023213">
    <property type="protein sequence ID" value="BCO11268.1"/>
    <property type="molecule type" value="Genomic_DNA"/>
</dbReference>
<dbReference type="InterPro" id="IPR052892">
    <property type="entry name" value="NA-targeting_endonuclease"/>
</dbReference>
<dbReference type="InterPro" id="IPR002711">
    <property type="entry name" value="HNH"/>
</dbReference>
<dbReference type="PANTHER" id="PTHR33877:SF1">
    <property type="entry name" value="TYPE IV METHYL-DIRECTED RESTRICTION ENZYME ECOKMCRA"/>
    <property type="match status" value="1"/>
</dbReference>
<feature type="domain" description="HNH nuclease" evidence="1">
    <location>
        <begin position="114"/>
        <end position="169"/>
    </location>
</feature>
<dbReference type="GO" id="GO:0008270">
    <property type="term" value="F:zinc ion binding"/>
    <property type="evidence" value="ECO:0007669"/>
    <property type="project" value="InterPro"/>
</dbReference>
<dbReference type="CDD" id="cd00085">
    <property type="entry name" value="HNHc"/>
    <property type="match status" value="1"/>
</dbReference>
<keyword evidence="3" id="KW-1185">Reference proteome</keyword>
<dbReference type="Proteomes" id="UP000515472">
    <property type="component" value="Chromosome"/>
</dbReference>
<gene>
    <name evidence="2" type="ORF">GEOBRER4_n1260</name>
</gene>
<dbReference type="GO" id="GO:0004519">
    <property type="term" value="F:endonuclease activity"/>
    <property type="evidence" value="ECO:0007669"/>
    <property type="project" value="InterPro"/>
</dbReference>
<dbReference type="Gene3D" id="1.10.30.50">
    <property type="match status" value="1"/>
</dbReference>
<protein>
    <recommendedName>
        <fullName evidence="1">HNH nuclease domain-containing protein</fullName>
    </recommendedName>
</protein>
<dbReference type="SMART" id="SM00507">
    <property type="entry name" value="HNHc"/>
    <property type="match status" value="1"/>
</dbReference>
<organism evidence="2 3">
    <name type="scientific">Citrifermentans bremense</name>
    <dbReference type="NCBI Taxonomy" id="60035"/>
    <lineage>
        <taxon>Bacteria</taxon>
        <taxon>Pseudomonadati</taxon>
        <taxon>Thermodesulfobacteriota</taxon>
        <taxon>Desulfuromonadia</taxon>
        <taxon>Geobacterales</taxon>
        <taxon>Geobacteraceae</taxon>
        <taxon>Citrifermentans</taxon>
    </lineage>
</organism>
<evidence type="ECO:0000313" key="3">
    <source>
        <dbReference type="Proteomes" id="UP000515472"/>
    </source>
</evidence>
<evidence type="ECO:0000313" key="2">
    <source>
        <dbReference type="EMBL" id="BCO11268.1"/>
    </source>
</evidence>
<dbReference type="PANTHER" id="PTHR33877">
    <property type="entry name" value="SLL1193 PROTEIN"/>
    <property type="match status" value="1"/>
</dbReference>
<dbReference type="GO" id="GO:0003676">
    <property type="term" value="F:nucleic acid binding"/>
    <property type="evidence" value="ECO:0007669"/>
    <property type="project" value="InterPro"/>
</dbReference>
<dbReference type="Pfam" id="PF01844">
    <property type="entry name" value="HNH"/>
    <property type="match status" value="1"/>
</dbReference>
<sequence length="216" mass="24997">MMFADQGMNIVFNEEIANGFMRYIIRMNLLEACNNNRIIACLVCGGPFIVSGGLCKCYQTVPDRHNFRCFISDELWIDVDNVFKKIKNGIKLRRLRKTRILLENEASGSYDTTDLEIIYKLQVGLCYYCMCPIYSSGAEKFTIDHLMPLSSGGSHWPANIALACKSCNSKKSWTSERFYIKKIRSVKSDEWVQEHKEFVSYIKRHKRKIFGPLCDE</sequence>
<evidence type="ECO:0000259" key="1">
    <source>
        <dbReference type="SMART" id="SM00507"/>
    </source>
</evidence>
<proteinExistence type="predicted"/>
<reference evidence="2 3" key="1">
    <citation type="submission" date="2020-06" db="EMBL/GenBank/DDBJ databases">
        <title>Interaction of electrochemicaly active bacteria, Geobacter bremensis R4 on different carbon anode.</title>
        <authorList>
            <person name="Meng L."/>
            <person name="Yoshida N."/>
        </authorList>
    </citation>
    <scope>NUCLEOTIDE SEQUENCE [LARGE SCALE GENOMIC DNA]</scope>
    <source>
        <strain evidence="2 3">R4</strain>
    </source>
</reference>
<accession>A0A7R7FS20</accession>